<keyword evidence="2" id="KW-0581">Phagocytosis</keyword>
<evidence type="ECO:0000256" key="3">
    <source>
        <dbReference type="ARBA" id="ARBA00023036"/>
    </source>
</evidence>
<dbReference type="InterPro" id="IPR050868">
    <property type="entry name" value="ELMO_domain-containing"/>
</dbReference>
<feature type="domain" description="ELMO" evidence="6">
    <location>
        <begin position="932"/>
        <end position="1084"/>
    </location>
</feature>
<feature type="compositionally biased region" description="Polar residues" evidence="5">
    <location>
        <begin position="1219"/>
        <end position="1229"/>
    </location>
</feature>
<evidence type="ECO:0000256" key="2">
    <source>
        <dbReference type="ARBA" id="ARBA00022907"/>
    </source>
</evidence>
<protein>
    <recommendedName>
        <fullName evidence="6">ELMO domain-containing protein</fullName>
    </recommendedName>
</protein>
<dbReference type="InterPro" id="IPR007529">
    <property type="entry name" value="Znf_HIT"/>
</dbReference>
<dbReference type="EMBL" id="BABT02000061">
    <property type="protein sequence ID" value="GAA95214.1"/>
    <property type="molecule type" value="Genomic_DNA"/>
</dbReference>
<feature type="compositionally biased region" description="Basic and acidic residues" evidence="5">
    <location>
        <begin position="85"/>
        <end position="99"/>
    </location>
</feature>
<dbReference type="SUPFAM" id="SSF144232">
    <property type="entry name" value="HIT/MYND zinc finger-like"/>
    <property type="match status" value="1"/>
</dbReference>
<feature type="region of interest" description="Disordered" evidence="5">
    <location>
        <begin position="72"/>
        <end position="123"/>
    </location>
</feature>
<dbReference type="PROSITE" id="PS51335">
    <property type="entry name" value="ELMO"/>
    <property type="match status" value="1"/>
</dbReference>
<sequence length="1330" mass="145871">MVLCAVCSAQEARYTAPGSRKPYCSVACFKELSQPAQPSSTTASAETPSKDLLNSLEPIKTTTEQDAAQVIDNEKLPAEPEPAEEAAHAVLDDANEGRDAMTPVTKPNSEKRARAEADDGPGEKRVMRSLASLHYPPEPDPQIFEDPLQRDDPKPLRRSELLAIATSPEIRRLFAIADSARAEGRPMTPLEIRLRPLPGLLTKLNAVPDFRPLLPRTNQMRELLRLPQAEQPLGLNGTRSLPRERGHRGRGGHHAHDRGHRGRDSEYGRRQNGYEGRPKYDRFTAEERSAFEVFRETLDKVLKAHREPRSSLVRTLSRLSSCRTMWKPADPSASLYELLVSDEMPRSMRARRLRHRPISRFSCQTVLHVDPSKQSSEVHAASVTASPHEQSASQLGIYSGLSLATEIPSGRLSAVELPHSRASPLVLPTSHLAVGLPDVDSFDLRPPKSVFVEHYTTPSVMTTRSEANSAGSQSQDVRQLDSSPDQAGLAAFPLPPGLSGTTFNAVAGMGSGLNGLESSQVPAENGLPKAIPSTMSKALEQDRNGHRNDAVMSPAGAIAAAFASRTNNEPTTPASPSKVNARNGTSQHTTSGSTGSTAPDSAASPSLSGSNKPVKQPATIITYQSRSVKARIDRNVPVEEIIRQLCASTQLMVKEPSSLFAVRTTTSNELITDDNLISVLESAQTWKLVASPTVEAAEMVDKLASSDEKLVKGATFALRNLVHEKPFTIQFAERGGILELLAVIQSSSGNSLSYALAALLSLLNIDFAWNDLDSAFVHRLLDILLGQSLVNICRPATSILTLLLKSSSSPLPASTSILNEPGQQPIMRLVWDAVRREDRLGQVLISRLTNGDATLTGVTMELINAMLAMALQTNDEVMIDRFDALDYGQACARILDVESSEEITQAALSYQNMLIARYHAEQSVPVSLEIEAHRDMLQQIIDNTGVIRSEETWRYLGLESDDVVNSFGAVGAYGLRLLYRFCSSHNFDLRAMLAEQDSKPADRHCPLALASNDVALSIANLCGFTSLPVAGQPVTDYRPLTLVVARTHELALRFFHRMWNESKASLEDFTRISGLVQSQLRSAMSAKQSELDILFVKSDFRSVREKQMRELGTEDDLMQKAPIRSLRARLYKESFDFIRSQRMNCMKRGAWFSIPLALTTPNKKIAQKSWRFCRLTANARYLCYTDAIEPHDIRPGMDDLLSRVDLNEMTDVTPLAPSPTLTRNRTKSNPGLDTASSALGLSLASSSGKLLELVARSNHQYAEWLDGLSLLRPNGPIKTKETSDLIDHLTDVNLKVKLLDLTGDKITIPSQLTVPAPPLNCNYHYADLGK</sequence>
<evidence type="ECO:0000259" key="6">
    <source>
        <dbReference type="PROSITE" id="PS51335"/>
    </source>
</evidence>
<dbReference type="RefSeq" id="XP_014569914.1">
    <property type="nucleotide sequence ID" value="XM_014714428.1"/>
</dbReference>
<dbReference type="PANTHER" id="PTHR12771:SF56">
    <property type="entry name" value="CED-12"/>
    <property type="match status" value="1"/>
</dbReference>
<dbReference type="GO" id="GO:0007015">
    <property type="term" value="P:actin filament organization"/>
    <property type="evidence" value="ECO:0007669"/>
    <property type="project" value="TreeGrafter"/>
</dbReference>
<feature type="region of interest" description="Disordered" evidence="5">
    <location>
        <begin position="1212"/>
        <end position="1231"/>
    </location>
</feature>
<organism evidence="7 8">
    <name type="scientific">Mixia osmundae (strain CBS 9802 / IAM 14324 / JCM 22182 / KY 12970)</name>
    <dbReference type="NCBI Taxonomy" id="764103"/>
    <lineage>
        <taxon>Eukaryota</taxon>
        <taxon>Fungi</taxon>
        <taxon>Dikarya</taxon>
        <taxon>Basidiomycota</taxon>
        <taxon>Pucciniomycotina</taxon>
        <taxon>Mixiomycetes</taxon>
        <taxon>Mixiales</taxon>
        <taxon>Mixiaceae</taxon>
        <taxon>Mixia</taxon>
    </lineage>
</organism>
<name>G7DXA4_MIXOS</name>
<comment type="function">
    <text evidence="4">Involved in cytoskeletal rearrangements required for phagocytosis of apoptotic cells and cell motility. Acts in association with DOCK1 and CRK. Was initially proposed to be required in complex with DOCK1 to activate Rac Rho small GTPases. May enhance the guanine nucleotide exchange factor (GEF) activity of DOCK1.</text>
</comment>
<dbReference type="eggNOG" id="KOG2999">
    <property type="taxonomic scope" value="Eukaryota"/>
</dbReference>
<dbReference type="GO" id="GO:0017124">
    <property type="term" value="F:SH3 domain binding"/>
    <property type="evidence" value="ECO:0007669"/>
    <property type="project" value="UniProtKB-KW"/>
</dbReference>
<dbReference type="Gene3D" id="3.30.60.190">
    <property type="match status" value="1"/>
</dbReference>
<dbReference type="GO" id="GO:0006915">
    <property type="term" value="P:apoptotic process"/>
    <property type="evidence" value="ECO:0007669"/>
    <property type="project" value="UniProtKB-KW"/>
</dbReference>
<dbReference type="InterPro" id="IPR024574">
    <property type="entry name" value="ELMO_ARM"/>
</dbReference>
<evidence type="ECO:0000313" key="8">
    <source>
        <dbReference type="Proteomes" id="UP000009131"/>
    </source>
</evidence>
<comment type="caution">
    <text evidence="7">The sequence shown here is derived from an EMBL/GenBank/DDBJ whole genome shotgun (WGS) entry which is preliminary data.</text>
</comment>
<dbReference type="Pfam" id="PF04438">
    <property type="entry name" value="zf-HIT"/>
    <property type="match status" value="1"/>
</dbReference>
<dbReference type="Proteomes" id="UP000009131">
    <property type="component" value="Unassembled WGS sequence"/>
</dbReference>
<dbReference type="PANTHER" id="PTHR12771">
    <property type="entry name" value="ENGULFMENT AND CELL MOTILITY"/>
    <property type="match status" value="1"/>
</dbReference>
<dbReference type="SUPFAM" id="SSF48371">
    <property type="entry name" value="ARM repeat"/>
    <property type="match status" value="1"/>
</dbReference>
<dbReference type="InterPro" id="IPR011989">
    <property type="entry name" value="ARM-like"/>
</dbReference>
<evidence type="ECO:0000313" key="7">
    <source>
        <dbReference type="EMBL" id="GAA95214.1"/>
    </source>
</evidence>
<evidence type="ECO:0000256" key="5">
    <source>
        <dbReference type="SAM" id="MobiDB-lite"/>
    </source>
</evidence>
<gene>
    <name evidence="7" type="primary">Mo01870</name>
    <name evidence="7" type="ORF">E5Q_01870</name>
</gene>
<dbReference type="InterPro" id="IPR016024">
    <property type="entry name" value="ARM-type_fold"/>
</dbReference>
<evidence type="ECO:0000256" key="4">
    <source>
        <dbReference type="ARBA" id="ARBA00024863"/>
    </source>
</evidence>
<dbReference type="Gene3D" id="1.25.10.10">
    <property type="entry name" value="Leucine-rich Repeat Variant"/>
    <property type="match status" value="1"/>
</dbReference>
<feature type="region of interest" description="Disordered" evidence="5">
    <location>
        <begin position="462"/>
        <end position="494"/>
    </location>
</feature>
<keyword evidence="8" id="KW-1185">Reference proteome</keyword>
<dbReference type="Pfam" id="PF04727">
    <property type="entry name" value="ELMO_CED12"/>
    <property type="match status" value="1"/>
</dbReference>
<proteinExistence type="predicted"/>
<dbReference type="Gene3D" id="2.30.29.30">
    <property type="entry name" value="Pleckstrin-homology domain (PH domain)/Phosphotyrosine-binding domain (PTB)"/>
    <property type="match status" value="1"/>
</dbReference>
<dbReference type="InParanoid" id="G7DXA4"/>
<dbReference type="InterPro" id="IPR011993">
    <property type="entry name" value="PH-like_dom_sf"/>
</dbReference>
<feature type="compositionally biased region" description="Polar residues" evidence="5">
    <location>
        <begin position="462"/>
        <end position="485"/>
    </location>
</feature>
<evidence type="ECO:0000256" key="1">
    <source>
        <dbReference type="ARBA" id="ARBA00022703"/>
    </source>
</evidence>
<dbReference type="Pfam" id="PF11841">
    <property type="entry name" value="ELMO_ARM"/>
    <property type="match status" value="1"/>
</dbReference>
<dbReference type="OrthoDB" id="28413at2759"/>
<keyword evidence="3" id="KW-0729">SH3-binding</keyword>
<dbReference type="InterPro" id="IPR001849">
    <property type="entry name" value="PH_domain"/>
</dbReference>
<feature type="compositionally biased region" description="Polar residues" evidence="5">
    <location>
        <begin position="566"/>
        <end position="583"/>
    </location>
</feature>
<reference evidence="7 8" key="1">
    <citation type="journal article" date="2011" name="J. Gen. Appl. Microbiol.">
        <title>Draft genome sequencing of the enigmatic basidiomycete Mixia osmundae.</title>
        <authorList>
            <person name="Nishida H."/>
            <person name="Nagatsuka Y."/>
            <person name="Sugiyama J."/>
        </authorList>
    </citation>
    <scope>NUCLEOTIDE SEQUENCE [LARGE SCALE GENOMIC DNA]</scope>
    <source>
        <strain evidence="8">CBS 9802 / IAM 14324 / JCM 22182 / KY 12970</strain>
    </source>
</reference>
<feature type="compositionally biased region" description="Low complexity" evidence="5">
    <location>
        <begin position="584"/>
        <end position="610"/>
    </location>
</feature>
<feature type="compositionally biased region" description="Basic residues" evidence="5">
    <location>
        <begin position="245"/>
        <end position="261"/>
    </location>
</feature>
<feature type="region of interest" description="Disordered" evidence="5">
    <location>
        <begin position="231"/>
        <end position="277"/>
    </location>
</feature>
<dbReference type="STRING" id="764103.G7DXA4"/>
<dbReference type="GO" id="GO:0048870">
    <property type="term" value="P:cell motility"/>
    <property type="evidence" value="ECO:0007669"/>
    <property type="project" value="TreeGrafter"/>
</dbReference>
<reference evidence="7 8" key="2">
    <citation type="journal article" date="2012" name="Open Biol.">
        <title>Characteristics of nucleosomes and linker DNA regions on the genome of the basidiomycete Mixia osmundae revealed by mono- and dinucleosome mapping.</title>
        <authorList>
            <person name="Nishida H."/>
            <person name="Kondo S."/>
            <person name="Matsumoto T."/>
            <person name="Suzuki Y."/>
            <person name="Yoshikawa H."/>
            <person name="Taylor T.D."/>
            <person name="Sugiyama J."/>
        </authorList>
    </citation>
    <scope>NUCLEOTIDE SEQUENCE [LARGE SCALE GENOMIC DNA]</scope>
    <source>
        <strain evidence="8">CBS 9802 / IAM 14324 / JCM 22182 / KY 12970</strain>
    </source>
</reference>
<dbReference type="Pfam" id="PF16457">
    <property type="entry name" value="PH_12"/>
    <property type="match status" value="1"/>
</dbReference>
<dbReference type="GO" id="GO:0005886">
    <property type="term" value="C:plasma membrane"/>
    <property type="evidence" value="ECO:0007669"/>
    <property type="project" value="TreeGrafter"/>
</dbReference>
<feature type="region of interest" description="Disordered" evidence="5">
    <location>
        <begin position="566"/>
        <end position="618"/>
    </location>
</feature>
<accession>G7DXA4</accession>
<dbReference type="InterPro" id="IPR006816">
    <property type="entry name" value="ELMO_dom"/>
</dbReference>
<dbReference type="CDD" id="cd23024">
    <property type="entry name" value="zf-HIT_ZNHIT2-3"/>
    <property type="match status" value="1"/>
</dbReference>
<feature type="compositionally biased region" description="Basic and acidic residues" evidence="5">
    <location>
        <begin position="108"/>
        <end position="123"/>
    </location>
</feature>
<keyword evidence="1" id="KW-0053">Apoptosis</keyword>
<dbReference type="HOGENOM" id="CLU_259118_0_0_1"/>